<dbReference type="SUPFAM" id="SSF56300">
    <property type="entry name" value="Metallo-dependent phosphatases"/>
    <property type="match status" value="1"/>
</dbReference>
<gene>
    <name evidence="4" type="primary">fbp</name>
    <name evidence="5" type="ORF">Tsumi_05710</name>
</gene>
<comment type="caution">
    <text evidence="5">The sequence shown here is derived from an EMBL/GenBank/DDBJ whole genome shotgun (WGS) entry which is preliminary data.</text>
</comment>
<dbReference type="Proteomes" id="UP001628220">
    <property type="component" value="Unassembled WGS sequence"/>
</dbReference>
<dbReference type="InterPro" id="IPR029052">
    <property type="entry name" value="Metallo-depent_PP-like"/>
</dbReference>
<evidence type="ECO:0000256" key="2">
    <source>
        <dbReference type="ARBA" id="ARBA00023211"/>
    </source>
</evidence>
<organism evidence="5 6">
    <name type="scientific">Porphyromonas miyakawae</name>
    <dbReference type="NCBI Taxonomy" id="3137470"/>
    <lineage>
        <taxon>Bacteria</taxon>
        <taxon>Pseudomonadati</taxon>
        <taxon>Bacteroidota</taxon>
        <taxon>Bacteroidia</taxon>
        <taxon>Bacteroidales</taxon>
        <taxon>Porphyromonadaceae</taxon>
        <taxon>Porphyromonas</taxon>
    </lineage>
</organism>
<evidence type="ECO:0000256" key="1">
    <source>
        <dbReference type="ARBA" id="ARBA00022801"/>
    </source>
</evidence>
<evidence type="ECO:0000313" key="5">
    <source>
        <dbReference type="EMBL" id="GAB1251467.1"/>
    </source>
</evidence>
<evidence type="ECO:0000313" key="6">
    <source>
        <dbReference type="Proteomes" id="UP001628220"/>
    </source>
</evidence>
<keyword evidence="2 4" id="KW-0464">Manganese</keyword>
<sequence>MDSTSNITTETIRKDLRYLELLSQSFPTQAAASTEIINLEAILNLPKGTEHFLADVHGEHEAFNHVLKNASGSVLRKINELFGNSMLEQEKAEFATLIYYPHEKLEQLHKKLGKDMNDWYRVTLNRLVQLCRKAGEKYTRSKVRKSLPKDYSYILEELLHEKGEASSKSAYIASIFDTIVSIGKADEFIIALCETIQRLVIDRLHLVGDVFDRGPGAQFILETIAHYHNVDIQWGNHDILWMGAAAGNEACMACVIRIALRYANLDTIEAGYGINMLPLARFAMDTYAGDPCSEFQPKLGDADVTYDDKSVYLISQMHKAISIIQFKLEAQLIAAHPEYHMECRNLLHRINFEKGTVDLTGAAANGTSGEYPMLDMNFPTVDPKDPYKLTDGERTVVAKLMESFKRSDKLREHIEVMYRLGSMYLVCNGNLLFHASMPLDADGNLKEVTLGRSKYKGKALYDKVDSIIRSAYFAPRGSVERRRATDFMWYLWCGADSPVFDKSAMTTFERYFIKDSATHKEEKGHYYNFRKNAETVDLILADFGLSGADCHVINGHVPIKAVKGEKPVMADGKLLVIDGGFSRAYQPSTGIAGYTLIFNSQGLHLVQHEPFTSKKQAIENLDDIRSVTVLTEATSHRILVADTDVGKELRMQVDNLQKLLAAYKMGLIKEKFNKRNK</sequence>
<dbReference type="RefSeq" id="WP_411915275.1">
    <property type="nucleotide sequence ID" value="NZ_BAAFSF010000001.1"/>
</dbReference>
<dbReference type="EMBL" id="BAAFSF010000001">
    <property type="protein sequence ID" value="GAB1251467.1"/>
    <property type="molecule type" value="Genomic_DNA"/>
</dbReference>
<comment type="pathway">
    <text evidence="4">Carbohydrate biosynthesis; gluconeogenesis.</text>
</comment>
<comment type="catalytic activity">
    <reaction evidence="4">
        <text>beta-D-fructose 1,6-bisphosphate + H2O = beta-D-fructose 6-phosphate + phosphate</text>
        <dbReference type="Rhea" id="RHEA:11064"/>
        <dbReference type="ChEBI" id="CHEBI:15377"/>
        <dbReference type="ChEBI" id="CHEBI:32966"/>
        <dbReference type="ChEBI" id="CHEBI:43474"/>
        <dbReference type="ChEBI" id="CHEBI:57634"/>
        <dbReference type="EC" id="3.1.3.11"/>
    </reaction>
</comment>
<keyword evidence="6" id="KW-1185">Reference proteome</keyword>
<comment type="similarity">
    <text evidence="4">Belongs to the FBPase class 3 family.</text>
</comment>
<keyword evidence="1 4" id="KW-0378">Hydrolase</keyword>
<dbReference type="PIRSF" id="PIRSF000906">
    <property type="entry name" value="FBPtase_Bacill"/>
    <property type="match status" value="1"/>
</dbReference>
<name>A0ABQ0E169_9PORP</name>
<reference evidence="5 6" key="1">
    <citation type="journal article" date="2025" name="Int. J. Syst. Evol. Microbiol.">
        <title>Desulfovibrio falkowii sp. nov., Porphyromonas miyakawae sp. nov., Mediterraneibacter flintii sp. nov. and Owariibacterium komagatae gen. nov., sp. nov., isolated from human faeces.</title>
        <authorList>
            <person name="Hamaguchi T."/>
            <person name="Ohara M."/>
            <person name="Hisatomi A."/>
            <person name="Sekiguchi K."/>
            <person name="Takeda J.I."/>
            <person name="Ueyama J."/>
            <person name="Ito M."/>
            <person name="Nishiwaki H."/>
            <person name="Ogi T."/>
            <person name="Hirayama M."/>
            <person name="Ohkuma M."/>
            <person name="Sakamoto M."/>
            <person name="Ohno K."/>
        </authorList>
    </citation>
    <scope>NUCLEOTIDE SEQUENCE [LARGE SCALE GENOMIC DNA]</scope>
    <source>
        <strain evidence="5 6">13CB11C</strain>
    </source>
</reference>
<dbReference type="EC" id="3.1.3.11" evidence="4"/>
<evidence type="ECO:0000256" key="3">
    <source>
        <dbReference type="ARBA" id="ARBA00023277"/>
    </source>
</evidence>
<dbReference type="Gene3D" id="3.60.21.10">
    <property type="match status" value="1"/>
</dbReference>
<dbReference type="InterPro" id="IPR009164">
    <property type="entry name" value="FBPtase_class3"/>
</dbReference>
<comment type="cofactor">
    <cofactor evidence="4">
        <name>Mn(2+)</name>
        <dbReference type="ChEBI" id="CHEBI:29035"/>
    </cofactor>
</comment>
<dbReference type="HAMAP" id="MF_01854">
    <property type="entry name" value="FBPase_class3"/>
    <property type="match status" value="1"/>
</dbReference>
<protein>
    <recommendedName>
        <fullName evidence="4">Fructose-1,6-bisphosphatase class 3</fullName>
        <shortName evidence="4">FBPase class 3</shortName>
        <ecNumber evidence="4">3.1.3.11</ecNumber>
    </recommendedName>
    <alternativeName>
        <fullName evidence="4">D-fructose-1,6-bisphosphate 1-phosphohydrolase class 3</fullName>
    </alternativeName>
</protein>
<dbReference type="Pfam" id="PF06874">
    <property type="entry name" value="FBPase_2"/>
    <property type="match status" value="1"/>
</dbReference>
<accession>A0ABQ0E169</accession>
<evidence type="ECO:0000256" key="4">
    <source>
        <dbReference type="HAMAP-Rule" id="MF_01854"/>
    </source>
</evidence>
<keyword evidence="3 4" id="KW-0119">Carbohydrate metabolism</keyword>
<proteinExistence type="inferred from homology"/>